<evidence type="ECO:0000256" key="4">
    <source>
        <dbReference type="ARBA" id="ARBA00022475"/>
    </source>
</evidence>
<dbReference type="SUPFAM" id="SSF52172">
    <property type="entry name" value="CheY-like"/>
    <property type="match status" value="1"/>
</dbReference>
<dbReference type="Proteomes" id="UP001368500">
    <property type="component" value="Unassembled WGS sequence"/>
</dbReference>
<evidence type="ECO:0000259" key="19">
    <source>
        <dbReference type="PROSITE" id="PS50109"/>
    </source>
</evidence>
<keyword evidence="10 22" id="KW-0547">Nucleotide-binding</keyword>
<keyword evidence="4" id="KW-1003">Cell membrane</keyword>
<dbReference type="InterPro" id="IPR003594">
    <property type="entry name" value="HATPase_dom"/>
</dbReference>
<feature type="domain" description="Histidine kinase" evidence="19">
    <location>
        <begin position="252"/>
        <end position="485"/>
    </location>
</feature>
<comment type="subcellular location">
    <subcellularLocation>
        <location evidence="2">Cell inner membrane</location>
        <topology evidence="2">Multi-pass membrane protein</topology>
    </subcellularLocation>
</comment>
<dbReference type="EMBL" id="JBBUTF010000004">
    <property type="protein sequence ID" value="MEK8025396.1"/>
    <property type="molecule type" value="Genomic_DNA"/>
</dbReference>
<dbReference type="CDD" id="cd00082">
    <property type="entry name" value="HisKA"/>
    <property type="match status" value="1"/>
</dbReference>
<evidence type="ECO:0000256" key="11">
    <source>
        <dbReference type="ARBA" id="ARBA00022989"/>
    </source>
</evidence>
<feature type="modified residue" description="Phosphohistidine" evidence="14">
    <location>
        <position position="784"/>
    </location>
</feature>
<dbReference type="CDD" id="cd16922">
    <property type="entry name" value="HATPase_EvgS-ArcB-TorS-like"/>
    <property type="match status" value="1"/>
</dbReference>
<keyword evidence="10 22" id="KW-0067">ATP-binding</keyword>
<dbReference type="InterPro" id="IPR003661">
    <property type="entry name" value="HisK_dim/P_dom"/>
</dbReference>
<evidence type="ECO:0000256" key="15">
    <source>
        <dbReference type="PROSITE-ProRule" id="PRU00169"/>
    </source>
</evidence>
<proteinExistence type="predicted"/>
<dbReference type="PROSITE" id="PS50109">
    <property type="entry name" value="HIS_KIN"/>
    <property type="match status" value="1"/>
</dbReference>
<evidence type="ECO:0000256" key="2">
    <source>
        <dbReference type="ARBA" id="ARBA00004429"/>
    </source>
</evidence>
<dbReference type="CDD" id="cd17546">
    <property type="entry name" value="REC_hyHK_CKI1_RcsC-like"/>
    <property type="match status" value="1"/>
</dbReference>
<dbReference type="GO" id="GO:0005524">
    <property type="term" value="F:ATP binding"/>
    <property type="evidence" value="ECO:0007669"/>
    <property type="project" value="UniProtKB-KW"/>
</dbReference>
<evidence type="ECO:0000256" key="3">
    <source>
        <dbReference type="ARBA" id="ARBA00012438"/>
    </source>
</evidence>
<feature type="transmembrane region" description="Helical" evidence="18">
    <location>
        <begin position="192"/>
        <end position="212"/>
    </location>
</feature>
<evidence type="ECO:0000256" key="12">
    <source>
        <dbReference type="ARBA" id="ARBA00023012"/>
    </source>
</evidence>
<dbReference type="InterPro" id="IPR005467">
    <property type="entry name" value="His_kinase_dom"/>
</dbReference>
<evidence type="ECO:0000256" key="10">
    <source>
        <dbReference type="ARBA" id="ARBA00022840"/>
    </source>
</evidence>
<dbReference type="PRINTS" id="PR00344">
    <property type="entry name" value="BCTRLSENSOR"/>
</dbReference>
<keyword evidence="6 15" id="KW-0597">Phosphoprotein</keyword>
<evidence type="ECO:0000256" key="14">
    <source>
        <dbReference type="PROSITE-ProRule" id="PRU00110"/>
    </source>
</evidence>
<evidence type="ECO:0000313" key="22">
    <source>
        <dbReference type="EMBL" id="MEK8025396.1"/>
    </source>
</evidence>
<dbReference type="SUPFAM" id="SSF55874">
    <property type="entry name" value="ATPase domain of HSP90 chaperone/DNA topoisomerase II/histidine kinase"/>
    <property type="match status" value="1"/>
</dbReference>
<feature type="transmembrane region" description="Helical" evidence="18">
    <location>
        <begin position="20"/>
        <end position="37"/>
    </location>
</feature>
<evidence type="ECO:0000313" key="23">
    <source>
        <dbReference type="Proteomes" id="UP001368500"/>
    </source>
</evidence>
<feature type="domain" description="Response regulatory" evidence="20">
    <location>
        <begin position="554"/>
        <end position="671"/>
    </location>
</feature>
<gene>
    <name evidence="22" type="ORF">AACH11_05425</name>
</gene>
<dbReference type="Pfam" id="PF02518">
    <property type="entry name" value="HATPase_c"/>
    <property type="match status" value="1"/>
</dbReference>
<dbReference type="PANTHER" id="PTHR43047">
    <property type="entry name" value="TWO-COMPONENT HISTIDINE PROTEIN KINASE"/>
    <property type="match status" value="1"/>
</dbReference>
<evidence type="ECO:0000256" key="8">
    <source>
        <dbReference type="ARBA" id="ARBA00022692"/>
    </source>
</evidence>
<dbReference type="Pfam" id="PF00512">
    <property type="entry name" value="HisKA"/>
    <property type="match status" value="1"/>
</dbReference>
<evidence type="ECO:0000256" key="5">
    <source>
        <dbReference type="ARBA" id="ARBA00022519"/>
    </source>
</evidence>
<name>A0ABU9B705_9BURK</name>
<dbReference type="InterPro" id="IPR011006">
    <property type="entry name" value="CheY-like_superfamily"/>
</dbReference>
<evidence type="ECO:0000259" key="21">
    <source>
        <dbReference type="PROSITE" id="PS50894"/>
    </source>
</evidence>
<dbReference type="Gene3D" id="1.10.287.130">
    <property type="match status" value="1"/>
</dbReference>
<dbReference type="Pfam" id="PF01627">
    <property type="entry name" value="Hpt"/>
    <property type="match status" value="1"/>
</dbReference>
<feature type="compositionally biased region" description="Low complexity" evidence="17">
    <location>
        <begin position="712"/>
        <end position="722"/>
    </location>
</feature>
<evidence type="ECO:0000256" key="16">
    <source>
        <dbReference type="SAM" id="Coils"/>
    </source>
</evidence>
<dbReference type="InterPro" id="IPR036641">
    <property type="entry name" value="HPT_dom_sf"/>
</dbReference>
<dbReference type="PROSITE" id="PS50894">
    <property type="entry name" value="HPT"/>
    <property type="match status" value="1"/>
</dbReference>
<dbReference type="SUPFAM" id="SSF47226">
    <property type="entry name" value="Histidine-containing phosphotransfer domain, HPT domain"/>
    <property type="match status" value="1"/>
</dbReference>
<keyword evidence="13 18" id="KW-0472">Membrane</keyword>
<keyword evidence="9" id="KW-0418">Kinase</keyword>
<accession>A0ABU9B705</accession>
<keyword evidence="11 18" id="KW-1133">Transmembrane helix</keyword>
<evidence type="ECO:0000256" key="1">
    <source>
        <dbReference type="ARBA" id="ARBA00000085"/>
    </source>
</evidence>
<keyword evidence="12" id="KW-0902">Two-component regulatory system</keyword>
<dbReference type="InterPro" id="IPR001789">
    <property type="entry name" value="Sig_transdc_resp-reg_receiver"/>
</dbReference>
<dbReference type="InterPro" id="IPR036097">
    <property type="entry name" value="HisK_dim/P_sf"/>
</dbReference>
<dbReference type="SUPFAM" id="SSF47384">
    <property type="entry name" value="Homodimeric domain of signal transducing histidine kinase"/>
    <property type="match status" value="1"/>
</dbReference>
<evidence type="ECO:0000256" key="9">
    <source>
        <dbReference type="ARBA" id="ARBA00022777"/>
    </source>
</evidence>
<reference evidence="22 23" key="1">
    <citation type="submission" date="2024-04" db="EMBL/GenBank/DDBJ databases">
        <title>Novel species of the genus Ideonella isolated from streams.</title>
        <authorList>
            <person name="Lu H."/>
        </authorList>
    </citation>
    <scope>NUCLEOTIDE SEQUENCE [LARGE SCALE GENOMIC DNA]</scope>
    <source>
        <strain evidence="22 23">BYS139W</strain>
    </source>
</reference>
<dbReference type="SMART" id="SM00387">
    <property type="entry name" value="HATPase_c"/>
    <property type="match status" value="1"/>
</dbReference>
<evidence type="ECO:0000256" key="13">
    <source>
        <dbReference type="ARBA" id="ARBA00023136"/>
    </source>
</evidence>
<feature type="region of interest" description="Disordered" evidence="17">
    <location>
        <begin position="490"/>
        <end position="547"/>
    </location>
</feature>
<dbReference type="PROSITE" id="PS50110">
    <property type="entry name" value="RESPONSE_REGULATORY"/>
    <property type="match status" value="1"/>
</dbReference>
<dbReference type="Gene3D" id="3.40.50.2300">
    <property type="match status" value="1"/>
</dbReference>
<keyword evidence="23" id="KW-1185">Reference proteome</keyword>
<feature type="region of interest" description="Disordered" evidence="17">
    <location>
        <begin position="694"/>
        <end position="731"/>
    </location>
</feature>
<evidence type="ECO:0000256" key="6">
    <source>
        <dbReference type="ARBA" id="ARBA00022553"/>
    </source>
</evidence>
<keyword evidence="8 18" id="KW-0812">Transmembrane</keyword>
<dbReference type="SMART" id="SM00388">
    <property type="entry name" value="HisKA"/>
    <property type="match status" value="1"/>
</dbReference>
<comment type="caution">
    <text evidence="22">The sequence shown here is derived from an EMBL/GenBank/DDBJ whole genome shotgun (WGS) entry which is preliminary data.</text>
</comment>
<sequence>MKPTDSGRIDTAVGPRRSLLLLAGLLVLGALAAVLMVQLRQNGLVSKVVEYERDYAVIALTQLEIEYLRLREAAVLQADGAAEPGPSQDLQLRYDIFVSRIGLFEGRHARALLDSSARSAALLHQLEAFVAEADEWLPVAVTGQDGGHALDELRNGLQALDEPIHQLMIEATLQAATHVSDRTQQMRQYQRSTLVFGGVLAALVLLSAALVLRQVRALQRAHRRLLDLTGQLRQARIEAETANEAKSMFLADMSHELRTPLHGLLGLLALLRQPPAAPTTPTTPPTPASGDTGTWLATAQASAQHLQRLLDELLDLGKLEAGTLTLTRETVQLQPLLAEVVQLMRPLAEAKSLQLDWQFDPTLPPSIIGDATRLRQILYNLISNALKFSDQGRVEISARRQPTTAGLDSLLLEVRDHGIGIDAQTLRQLFRRYSRSADPQVAQAGGNGLGLSISRNLALLMGGELGAQSRPGEGSVFRLRLPLLPATAAAQAPVPGPTPTPTASAVRPALAETETEAKTETETRPVIAPTPLPWHDPAARGSPPDADGPAPVLRVLVADDHPVNRLYLQALLDHMGHASTLAENGRIALEHQRDDAHDLVLMDVHMPVMDGIAAMQAIRALPPAAGRVPMLALTADVFAQTRERCLAAGADDVLTKPLSLDVLQAALERHAGVRAVQAAPERAAPGATVAADRVTAAPPGPVPPGAPPAPAAPGRAADSGAPGTPPPSPVLLDEQASLRLRTLLGMADARGLYRGFFEHAEDAARRIDQACRERDVQGLRRAAHTVKGAALNLGLPALGACAERLSREDLQLQPGHEQQQAHEFARLLRASREHCLQHDLLH</sequence>
<dbReference type="InterPro" id="IPR004358">
    <property type="entry name" value="Sig_transdc_His_kin-like_C"/>
</dbReference>
<evidence type="ECO:0000259" key="20">
    <source>
        <dbReference type="PROSITE" id="PS50110"/>
    </source>
</evidence>
<feature type="compositionally biased region" description="Pro residues" evidence="17">
    <location>
        <begin position="698"/>
        <end position="711"/>
    </location>
</feature>
<evidence type="ECO:0000256" key="18">
    <source>
        <dbReference type="SAM" id="Phobius"/>
    </source>
</evidence>
<keyword evidence="7" id="KW-0808">Transferase</keyword>
<dbReference type="Gene3D" id="1.20.120.160">
    <property type="entry name" value="HPT domain"/>
    <property type="match status" value="1"/>
</dbReference>
<dbReference type="InterPro" id="IPR036890">
    <property type="entry name" value="HATPase_C_sf"/>
</dbReference>
<protein>
    <recommendedName>
        <fullName evidence="3">histidine kinase</fullName>
        <ecNumber evidence="3">2.7.13.3</ecNumber>
    </recommendedName>
</protein>
<dbReference type="SMART" id="SM00448">
    <property type="entry name" value="REC"/>
    <property type="match status" value="1"/>
</dbReference>
<dbReference type="EC" id="2.7.13.3" evidence="3"/>
<organism evidence="22 23">
    <name type="scientific">Pseudaquabacterium rugosum</name>
    <dbReference type="NCBI Taxonomy" id="2984194"/>
    <lineage>
        <taxon>Bacteria</taxon>
        <taxon>Pseudomonadati</taxon>
        <taxon>Pseudomonadota</taxon>
        <taxon>Betaproteobacteria</taxon>
        <taxon>Burkholderiales</taxon>
        <taxon>Sphaerotilaceae</taxon>
        <taxon>Pseudaquabacterium</taxon>
    </lineage>
</organism>
<feature type="modified residue" description="4-aspartylphosphate" evidence="15">
    <location>
        <position position="603"/>
    </location>
</feature>
<dbReference type="RefSeq" id="WP_341373178.1">
    <property type="nucleotide sequence ID" value="NZ_JBBUTF010000004.1"/>
</dbReference>
<comment type="catalytic activity">
    <reaction evidence="1">
        <text>ATP + protein L-histidine = ADP + protein N-phospho-L-histidine.</text>
        <dbReference type="EC" id="2.7.13.3"/>
    </reaction>
</comment>
<dbReference type="InterPro" id="IPR008207">
    <property type="entry name" value="Sig_transdc_His_kin_Hpt_dom"/>
</dbReference>
<feature type="coiled-coil region" evidence="16">
    <location>
        <begin position="218"/>
        <end position="245"/>
    </location>
</feature>
<keyword evidence="5" id="KW-0997">Cell inner membrane</keyword>
<evidence type="ECO:0000256" key="17">
    <source>
        <dbReference type="SAM" id="MobiDB-lite"/>
    </source>
</evidence>
<feature type="domain" description="HPt" evidence="21">
    <location>
        <begin position="745"/>
        <end position="842"/>
    </location>
</feature>
<keyword evidence="16" id="KW-0175">Coiled coil</keyword>
<evidence type="ECO:0000256" key="7">
    <source>
        <dbReference type="ARBA" id="ARBA00022679"/>
    </source>
</evidence>
<dbReference type="Pfam" id="PF00072">
    <property type="entry name" value="Response_reg"/>
    <property type="match status" value="1"/>
</dbReference>
<dbReference type="Gene3D" id="3.30.565.10">
    <property type="entry name" value="Histidine kinase-like ATPase, C-terminal domain"/>
    <property type="match status" value="1"/>
</dbReference>
<dbReference type="PANTHER" id="PTHR43047:SF64">
    <property type="entry name" value="HISTIDINE KINASE CONTAINING CHEY-HOMOLOGOUS RECEIVER DOMAIN AND PAS DOMAIN-RELATED"/>
    <property type="match status" value="1"/>
</dbReference>